<protein>
    <recommendedName>
        <fullName evidence="6">Ribosomal protein L11 methyltransferase</fullName>
        <shortName evidence="6">L11 Mtase</shortName>
        <ecNumber evidence="6">2.1.1.-</ecNumber>
    </recommendedName>
</protein>
<dbReference type="EC" id="2.1.1.-" evidence="6"/>
<keyword evidence="8" id="KW-1185">Reference proteome</keyword>
<accession>A0A3B0M4K7</accession>
<comment type="similarity">
    <text evidence="1 6">Belongs to the methyltransferase superfamily. PrmA family.</text>
</comment>
<dbReference type="HAMAP" id="MF_00735">
    <property type="entry name" value="Methyltr_PrmA"/>
    <property type="match status" value="1"/>
</dbReference>
<dbReference type="GO" id="GO:0016279">
    <property type="term" value="F:protein-lysine N-methyltransferase activity"/>
    <property type="evidence" value="ECO:0007669"/>
    <property type="project" value="RHEA"/>
</dbReference>
<keyword evidence="2 6" id="KW-0963">Cytoplasm</keyword>
<feature type="binding site" evidence="6">
    <location>
        <position position="178"/>
    </location>
    <ligand>
        <name>S-adenosyl-L-methionine</name>
        <dbReference type="ChEBI" id="CHEBI:59789"/>
    </ligand>
</feature>
<comment type="function">
    <text evidence="6">Methylates ribosomal protein L11.</text>
</comment>
<feature type="binding site" evidence="6">
    <location>
        <position position="154"/>
    </location>
    <ligand>
        <name>S-adenosyl-L-methionine</name>
        <dbReference type="ChEBI" id="CHEBI:59789"/>
    </ligand>
</feature>
<organism evidence="7 8">
    <name type="scientific">Roseinatronobacter ekhonensis</name>
    <dbReference type="NCBI Taxonomy" id="254356"/>
    <lineage>
        <taxon>Bacteria</taxon>
        <taxon>Pseudomonadati</taxon>
        <taxon>Pseudomonadota</taxon>
        <taxon>Alphaproteobacteria</taxon>
        <taxon>Rhodobacterales</taxon>
        <taxon>Paracoccaceae</taxon>
        <taxon>Roseinatronobacter</taxon>
    </lineage>
</organism>
<dbReference type="SUPFAM" id="SSF53335">
    <property type="entry name" value="S-adenosyl-L-methionine-dependent methyltransferases"/>
    <property type="match status" value="1"/>
</dbReference>
<evidence type="ECO:0000256" key="2">
    <source>
        <dbReference type="ARBA" id="ARBA00022490"/>
    </source>
</evidence>
<comment type="catalytic activity">
    <reaction evidence="6">
        <text>L-lysyl-[protein] + 3 S-adenosyl-L-methionine = N(6),N(6),N(6)-trimethyl-L-lysyl-[protein] + 3 S-adenosyl-L-homocysteine + 3 H(+)</text>
        <dbReference type="Rhea" id="RHEA:54192"/>
        <dbReference type="Rhea" id="RHEA-COMP:9752"/>
        <dbReference type="Rhea" id="RHEA-COMP:13826"/>
        <dbReference type="ChEBI" id="CHEBI:15378"/>
        <dbReference type="ChEBI" id="CHEBI:29969"/>
        <dbReference type="ChEBI" id="CHEBI:57856"/>
        <dbReference type="ChEBI" id="CHEBI:59789"/>
        <dbReference type="ChEBI" id="CHEBI:61961"/>
    </reaction>
</comment>
<sequence length="311" mass="33049">MLDPPLARLYRDDSFLSLKVHPMPTFTAITTLNAEAPAYALSEAMENMTPEPTGVGVFEMEDGSGLWEVGGYFVEAPDDVELTLLAQAFGAKTFIVSELPEIDWVAKVKRDLSPVEAGRFFVYGSHDAEKLPQGRVGLLIEAAMAFGTGHHGTTLGCLRALDRLDTAGFKGQRVADIGCGTAVLAMGAAKIWPEPVLASDIDAIAVEVAQANVTANALDGRVTCLEATGFDHPDLTAAAPFDLVFANILMGPLIALAPDMGRMVGQGGYAILSGLLVEQADTVLAAYTENGFSLHHREDIGDWATLTLSRN</sequence>
<evidence type="ECO:0000313" key="8">
    <source>
        <dbReference type="Proteomes" id="UP000272908"/>
    </source>
</evidence>
<dbReference type="GO" id="GO:0032259">
    <property type="term" value="P:methylation"/>
    <property type="evidence" value="ECO:0007669"/>
    <property type="project" value="UniProtKB-KW"/>
</dbReference>
<dbReference type="Proteomes" id="UP000272908">
    <property type="component" value="Unassembled WGS sequence"/>
</dbReference>
<dbReference type="Gene3D" id="3.40.50.150">
    <property type="entry name" value="Vaccinia Virus protein VP39"/>
    <property type="match status" value="1"/>
</dbReference>
<dbReference type="Pfam" id="PF06325">
    <property type="entry name" value="PrmA"/>
    <property type="match status" value="1"/>
</dbReference>
<dbReference type="PANTHER" id="PTHR43648">
    <property type="entry name" value="ELECTRON TRANSFER FLAVOPROTEIN BETA SUBUNIT LYSINE METHYLTRANSFERASE"/>
    <property type="match status" value="1"/>
</dbReference>
<evidence type="ECO:0000256" key="5">
    <source>
        <dbReference type="ARBA" id="ARBA00022691"/>
    </source>
</evidence>
<keyword evidence="4 6" id="KW-0808">Transferase</keyword>
<keyword evidence="5 6" id="KW-0949">S-adenosyl-L-methionine</keyword>
<evidence type="ECO:0000256" key="4">
    <source>
        <dbReference type="ARBA" id="ARBA00022679"/>
    </source>
</evidence>
<dbReference type="GO" id="GO:0005737">
    <property type="term" value="C:cytoplasm"/>
    <property type="evidence" value="ECO:0007669"/>
    <property type="project" value="UniProtKB-SubCell"/>
</dbReference>
<feature type="binding site" evidence="6">
    <location>
        <position position="200"/>
    </location>
    <ligand>
        <name>S-adenosyl-L-methionine</name>
        <dbReference type="ChEBI" id="CHEBI:59789"/>
    </ligand>
</feature>
<feature type="binding site" evidence="6">
    <location>
        <position position="247"/>
    </location>
    <ligand>
        <name>S-adenosyl-L-methionine</name>
        <dbReference type="ChEBI" id="CHEBI:59789"/>
    </ligand>
</feature>
<dbReference type="GO" id="GO:0005840">
    <property type="term" value="C:ribosome"/>
    <property type="evidence" value="ECO:0007669"/>
    <property type="project" value="UniProtKB-KW"/>
</dbReference>
<name>A0A3B0M4K7_9RHOB</name>
<evidence type="ECO:0000256" key="1">
    <source>
        <dbReference type="ARBA" id="ARBA00009741"/>
    </source>
</evidence>
<dbReference type="InterPro" id="IPR004498">
    <property type="entry name" value="Ribosomal_PrmA_MeTrfase"/>
</dbReference>
<proteinExistence type="inferred from homology"/>
<keyword evidence="3 6" id="KW-0489">Methyltransferase</keyword>
<dbReference type="EMBL" id="UIHC01000005">
    <property type="protein sequence ID" value="SUZ31055.1"/>
    <property type="molecule type" value="Genomic_DNA"/>
</dbReference>
<evidence type="ECO:0000256" key="3">
    <source>
        <dbReference type="ARBA" id="ARBA00022603"/>
    </source>
</evidence>
<evidence type="ECO:0000256" key="6">
    <source>
        <dbReference type="HAMAP-Rule" id="MF_00735"/>
    </source>
</evidence>
<dbReference type="AlphaFoldDB" id="A0A3B0M4K7"/>
<keyword evidence="7" id="KW-0689">Ribosomal protein</keyword>
<reference evidence="8" key="1">
    <citation type="submission" date="2018-08" db="EMBL/GenBank/DDBJ databases">
        <authorList>
            <person name="Rodrigo-Torres L."/>
            <person name="Arahal R. D."/>
            <person name="Lucena T."/>
        </authorList>
    </citation>
    <scope>NUCLEOTIDE SEQUENCE [LARGE SCALE GENOMIC DNA]</scope>
    <source>
        <strain evidence="8">CECT 7235</strain>
    </source>
</reference>
<dbReference type="CDD" id="cd02440">
    <property type="entry name" value="AdoMet_MTases"/>
    <property type="match status" value="1"/>
</dbReference>
<dbReference type="InterPro" id="IPR050078">
    <property type="entry name" value="Ribosomal_L11_MeTrfase_PrmA"/>
</dbReference>
<dbReference type="PANTHER" id="PTHR43648:SF1">
    <property type="entry name" value="ELECTRON TRANSFER FLAVOPROTEIN BETA SUBUNIT LYSINE METHYLTRANSFERASE"/>
    <property type="match status" value="1"/>
</dbReference>
<dbReference type="InterPro" id="IPR029063">
    <property type="entry name" value="SAM-dependent_MTases_sf"/>
</dbReference>
<comment type="subcellular location">
    <subcellularLocation>
        <location evidence="6">Cytoplasm</location>
    </subcellularLocation>
</comment>
<evidence type="ECO:0000313" key="7">
    <source>
        <dbReference type="EMBL" id="SUZ31055.1"/>
    </source>
</evidence>
<gene>
    <name evidence="6 7" type="primary">prmA</name>
    <name evidence="7" type="ORF">ROE7235_00787</name>
</gene>
<keyword evidence="7" id="KW-0687">Ribonucleoprotein</keyword>